<gene>
    <name evidence="2" type="ORF">CR205_12385</name>
</gene>
<feature type="domain" description="Methyltransferase type 11" evidence="1">
    <location>
        <begin position="49"/>
        <end position="142"/>
    </location>
</feature>
<dbReference type="InterPro" id="IPR029063">
    <property type="entry name" value="SAM-dependent_MTases_sf"/>
</dbReference>
<dbReference type="AlphaFoldDB" id="A0A2W0HI77"/>
<protein>
    <submittedName>
        <fullName evidence="2">SAM-dependent methyltransferase</fullName>
    </submittedName>
</protein>
<sequence length="240" mass="27244">MNERVRKTYDQLARLYEHHVDTANTYNTDYERPAMMAQLPDDLCGKHVLDAGCAAGWYTEQLLNRGAAVTAADLSPQMAAAARRRNGGRAEVHELDLSGPMPFDDSSFDYVISSLVLHYISDWKPVFREFSRVLKPGGTLLFSVHHPSMDVRLSKSGDYFSEELIVDEWKTAYGPVSVPFYRRPMQTILNDTLAVFTLTGIIEPQPAESFRAKNPEGYVKLMTRPHFLIVKGMRPYEQHT</sequence>
<dbReference type="OrthoDB" id="9791837at2"/>
<evidence type="ECO:0000313" key="2">
    <source>
        <dbReference type="EMBL" id="PYZ96509.1"/>
    </source>
</evidence>
<keyword evidence="3" id="KW-1185">Reference proteome</keyword>
<keyword evidence="2" id="KW-0489">Methyltransferase</keyword>
<reference evidence="2 3" key="1">
    <citation type="submission" date="2017-10" db="EMBL/GenBank/DDBJ databases">
        <title>Bacillus sp. nov., a halophilic bacterium isolated from a Yangshapao Lake.</title>
        <authorList>
            <person name="Wang H."/>
        </authorList>
    </citation>
    <scope>NUCLEOTIDE SEQUENCE [LARGE SCALE GENOMIC DNA]</scope>
    <source>
        <strain evidence="2 3">YSP-3</strain>
    </source>
</reference>
<dbReference type="PANTHER" id="PTHR42912">
    <property type="entry name" value="METHYLTRANSFERASE"/>
    <property type="match status" value="1"/>
</dbReference>
<dbReference type="Proteomes" id="UP000248066">
    <property type="component" value="Unassembled WGS sequence"/>
</dbReference>
<dbReference type="CDD" id="cd02440">
    <property type="entry name" value="AdoMet_MTases"/>
    <property type="match status" value="1"/>
</dbReference>
<evidence type="ECO:0000259" key="1">
    <source>
        <dbReference type="Pfam" id="PF08241"/>
    </source>
</evidence>
<dbReference type="EMBL" id="PDOF01000002">
    <property type="protein sequence ID" value="PYZ96509.1"/>
    <property type="molecule type" value="Genomic_DNA"/>
</dbReference>
<dbReference type="PANTHER" id="PTHR42912:SF93">
    <property type="entry name" value="N6-ADENOSINE-METHYLTRANSFERASE TMT1A"/>
    <property type="match status" value="1"/>
</dbReference>
<keyword evidence="2" id="KW-0808">Transferase</keyword>
<dbReference type="GO" id="GO:0008757">
    <property type="term" value="F:S-adenosylmethionine-dependent methyltransferase activity"/>
    <property type="evidence" value="ECO:0007669"/>
    <property type="project" value="InterPro"/>
</dbReference>
<dbReference type="InterPro" id="IPR050508">
    <property type="entry name" value="Methyltransf_Superfamily"/>
</dbReference>
<dbReference type="RefSeq" id="WP_110520267.1">
    <property type="nucleotide sequence ID" value="NZ_PDOF01000002.1"/>
</dbReference>
<proteinExistence type="predicted"/>
<organism evidence="2 3">
    <name type="scientific">Alteribacter lacisalsi</name>
    <dbReference type="NCBI Taxonomy" id="2045244"/>
    <lineage>
        <taxon>Bacteria</taxon>
        <taxon>Bacillati</taxon>
        <taxon>Bacillota</taxon>
        <taxon>Bacilli</taxon>
        <taxon>Bacillales</taxon>
        <taxon>Bacillaceae</taxon>
        <taxon>Alteribacter</taxon>
    </lineage>
</organism>
<evidence type="ECO:0000313" key="3">
    <source>
        <dbReference type="Proteomes" id="UP000248066"/>
    </source>
</evidence>
<dbReference type="GO" id="GO:0032259">
    <property type="term" value="P:methylation"/>
    <property type="evidence" value="ECO:0007669"/>
    <property type="project" value="UniProtKB-KW"/>
</dbReference>
<name>A0A2W0HI77_9BACI</name>
<accession>A0A2W0HI77</accession>
<comment type="caution">
    <text evidence="2">The sequence shown here is derived from an EMBL/GenBank/DDBJ whole genome shotgun (WGS) entry which is preliminary data.</text>
</comment>
<dbReference type="Gene3D" id="3.40.50.150">
    <property type="entry name" value="Vaccinia Virus protein VP39"/>
    <property type="match status" value="1"/>
</dbReference>
<dbReference type="SUPFAM" id="SSF53335">
    <property type="entry name" value="S-adenosyl-L-methionine-dependent methyltransferases"/>
    <property type="match status" value="1"/>
</dbReference>
<dbReference type="Pfam" id="PF08241">
    <property type="entry name" value="Methyltransf_11"/>
    <property type="match status" value="1"/>
</dbReference>
<dbReference type="InterPro" id="IPR013216">
    <property type="entry name" value="Methyltransf_11"/>
</dbReference>